<dbReference type="OrthoDB" id="3818833at2"/>
<dbReference type="InterPro" id="IPR010390">
    <property type="entry name" value="ABC-2_transporter-like"/>
</dbReference>
<protein>
    <recommendedName>
        <fullName evidence="4">ABC transporter permease</fullName>
    </recommendedName>
</protein>
<keyword evidence="1" id="KW-0472">Membrane</keyword>
<name>A0A1Z3HGK4_9CYAN</name>
<dbReference type="PANTHER" id="PTHR36833:SF2">
    <property type="entry name" value="SLR0610 PROTEIN"/>
    <property type="match status" value="1"/>
</dbReference>
<dbReference type="Pfam" id="PF06182">
    <property type="entry name" value="ABC2_membrane_6"/>
    <property type="match status" value="1"/>
</dbReference>
<gene>
    <name evidence="2" type="ORF">XM38_003600</name>
</gene>
<feature type="transmembrane region" description="Helical" evidence="1">
    <location>
        <begin position="118"/>
        <end position="139"/>
    </location>
</feature>
<dbReference type="STRING" id="1641165.XM38_22315"/>
<reference evidence="2 3" key="1">
    <citation type="journal article" date="2016" name="Biochim. Biophys. Acta">
        <title>Characterization of red-shifted phycobilisomes isolated from the chlorophyll f-containing cyanobacterium Halomicronema hongdechloris.</title>
        <authorList>
            <person name="Li Y."/>
            <person name="Lin Y."/>
            <person name="Garvey C.J."/>
            <person name="Birch D."/>
            <person name="Corkery R.W."/>
            <person name="Loughlin P.C."/>
            <person name="Scheer H."/>
            <person name="Willows R.D."/>
            <person name="Chen M."/>
        </authorList>
    </citation>
    <scope>NUCLEOTIDE SEQUENCE [LARGE SCALE GENOMIC DNA]</scope>
    <source>
        <strain evidence="2 3">C2206</strain>
    </source>
</reference>
<sequence length="260" mass="29466">MTRYLRVLQLFWSTAVAAELEYRLNFLIAALSSLGGLSGGLFGLFLFYRTGYQFQGWRWEEALMVLGTFTWLQGVSATFLVPNLNKIVTHVQEGTLDFILLKPISSQFWLSTRVLSPWGLPDMGFGLAMMFYGGYRLGLQPSDYLWGIPPLIFGAVSLYSLWFMLGATSIWFVKIYNVTEVLRGLLEAGRFPIVAYPTAYRVFFTFIVPVAFLTTVPAQTMLDRGHWGWILGSAALAAGLLQCSRWFWRFALRFYTSASS</sequence>
<proteinExistence type="predicted"/>
<dbReference type="KEGG" id="hhg:XM38_003600"/>
<accession>A0A1Z3HGK4</accession>
<evidence type="ECO:0000256" key="1">
    <source>
        <dbReference type="SAM" id="Phobius"/>
    </source>
</evidence>
<keyword evidence="1" id="KW-1133">Transmembrane helix</keyword>
<organism evidence="2 3">
    <name type="scientific">Halomicronema hongdechloris C2206</name>
    <dbReference type="NCBI Taxonomy" id="1641165"/>
    <lineage>
        <taxon>Bacteria</taxon>
        <taxon>Bacillati</taxon>
        <taxon>Cyanobacteriota</taxon>
        <taxon>Cyanophyceae</taxon>
        <taxon>Nodosilineales</taxon>
        <taxon>Nodosilineaceae</taxon>
        <taxon>Halomicronema</taxon>
    </lineage>
</organism>
<evidence type="ECO:0000313" key="2">
    <source>
        <dbReference type="EMBL" id="ASC69433.1"/>
    </source>
</evidence>
<dbReference type="AlphaFoldDB" id="A0A1Z3HGK4"/>
<feature type="transmembrane region" description="Helical" evidence="1">
    <location>
        <begin position="62"/>
        <end position="81"/>
    </location>
</feature>
<keyword evidence="3" id="KW-1185">Reference proteome</keyword>
<keyword evidence="1" id="KW-0812">Transmembrane</keyword>
<dbReference type="EMBL" id="CP021983">
    <property type="protein sequence ID" value="ASC69433.1"/>
    <property type="molecule type" value="Genomic_DNA"/>
</dbReference>
<feature type="transmembrane region" description="Helical" evidence="1">
    <location>
        <begin position="227"/>
        <end position="248"/>
    </location>
</feature>
<dbReference type="PANTHER" id="PTHR36833">
    <property type="entry name" value="SLR0610 PROTEIN-RELATED"/>
    <property type="match status" value="1"/>
</dbReference>
<feature type="transmembrane region" description="Helical" evidence="1">
    <location>
        <begin position="27"/>
        <end position="50"/>
    </location>
</feature>
<feature type="transmembrane region" description="Helical" evidence="1">
    <location>
        <begin position="193"/>
        <end position="215"/>
    </location>
</feature>
<evidence type="ECO:0008006" key="4">
    <source>
        <dbReference type="Google" id="ProtNLM"/>
    </source>
</evidence>
<evidence type="ECO:0000313" key="3">
    <source>
        <dbReference type="Proteomes" id="UP000191901"/>
    </source>
</evidence>
<dbReference type="Proteomes" id="UP000191901">
    <property type="component" value="Chromosome"/>
</dbReference>
<feature type="transmembrane region" description="Helical" evidence="1">
    <location>
        <begin position="151"/>
        <end position="173"/>
    </location>
</feature>
<dbReference type="RefSeq" id="WP_080812922.1">
    <property type="nucleotide sequence ID" value="NZ_CP021983.2"/>
</dbReference>